<keyword evidence="3 6" id="KW-1133">Transmembrane helix</keyword>
<dbReference type="InterPro" id="IPR052337">
    <property type="entry name" value="SAT4-like"/>
</dbReference>
<keyword evidence="2 6" id="KW-0812">Transmembrane</keyword>
<dbReference type="OrthoDB" id="444631at2759"/>
<dbReference type="EMBL" id="MU002119">
    <property type="protein sequence ID" value="KAF2789700.1"/>
    <property type="molecule type" value="Genomic_DNA"/>
</dbReference>
<protein>
    <recommendedName>
        <fullName evidence="7">Rhodopsin domain-containing protein</fullName>
    </recommendedName>
</protein>
<proteinExistence type="inferred from homology"/>
<dbReference type="PANTHER" id="PTHR33048:SF158">
    <property type="entry name" value="MEMBRANE PROTEIN PTH11-LIKE, PUTATIVE-RELATED"/>
    <property type="match status" value="1"/>
</dbReference>
<sequence>MIAVIGTCLYYAICVYGVTKAKFATHMWDISIAHTMSDEFLICSFFLNWPTALVWAFAKTSFFLMYLNLFKPVRWLRIGCYSGLFVNWGFYIAVIAASLYYNAPSPGQTWLEGSQNARYTGSFNMTMYIAGGSLILDFYILVLPVWVVWNLHLDMRRRLGVLAIFATGLIACVASSLSIVYKHKLSGHLGDFTWWTYPILLMALVEMCVGISCSCMPASAALWRYFNGKSSGTGWSFWGSAIFTPIRSLFRSSNGSGGSSKDPNGSWNKDSNQIQKSSYINIQVDSESTRGLAHGHEMTDFGGPPSNRV</sequence>
<organism evidence="8 9">
    <name type="scientific">Melanomma pulvis-pyrius CBS 109.77</name>
    <dbReference type="NCBI Taxonomy" id="1314802"/>
    <lineage>
        <taxon>Eukaryota</taxon>
        <taxon>Fungi</taxon>
        <taxon>Dikarya</taxon>
        <taxon>Ascomycota</taxon>
        <taxon>Pezizomycotina</taxon>
        <taxon>Dothideomycetes</taxon>
        <taxon>Pleosporomycetidae</taxon>
        <taxon>Pleosporales</taxon>
        <taxon>Melanommataceae</taxon>
        <taxon>Melanomma</taxon>
    </lineage>
</organism>
<comment type="similarity">
    <text evidence="5">Belongs to the SAT4 family.</text>
</comment>
<evidence type="ECO:0000256" key="2">
    <source>
        <dbReference type="ARBA" id="ARBA00022692"/>
    </source>
</evidence>
<evidence type="ECO:0000259" key="7">
    <source>
        <dbReference type="Pfam" id="PF20684"/>
    </source>
</evidence>
<dbReference type="InterPro" id="IPR049326">
    <property type="entry name" value="Rhodopsin_dom_fungi"/>
</dbReference>
<reference evidence="8" key="1">
    <citation type="journal article" date="2020" name="Stud. Mycol.">
        <title>101 Dothideomycetes genomes: a test case for predicting lifestyles and emergence of pathogens.</title>
        <authorList>
            <person name="Haridas S."/>
            <person name="Albert R."/>
            <person name="Binder M."/>
            <person name="Bloem J."/>
            <person name="Labutti K."/>
            <person name="Salamov A."/>
            <person name="Andreopoulos B."/>
            <person name="Baker S."/>
            <person name="Barry K."/>
            <person name="Bills G."/>
            <person name="Bluhm B."/>
            <person name="Cannon C."/>
            <person name="Castanera R."/>
            <person name="Culley D."/>
            <person name="Daum C."/>
            <person name="Ezra D."/>
            <person name="Gonzalez J."/>
            <person name="Henrissat B."/>
            <person name="Kuo A."/>
            <person name="Liang C."/>
            <person name="Lipzen A."/>
            <person name="Lutzoni F."/>
            <person name="Magnuson J."/>
            <person name="Mondo S."/>
            <person name="Nolan M."/>
            <person name="Ohm R."/>
            <person name="Pangilinan J."/>
            <person name="Park H.-J."/>
            <person name="Ramirez L."/>
            <person name="Alfaro M."/>
            <person name="Sun H."/>
            <person name="Tritt A."/>
            <person name="Yoshinaga Y."/>
            <person name="Zwiers L.-H."/>
            <person name="Turgeon B."/>
            <person name="Goodwin S."/>
            <person name="Spatafora J."/>
            <person name="Crous P."/>
            <person name="Grigoriev I."/>
        </authorList>
    </citation>
    <scope>NUCLEOTIDE SEQUENCE</scope>
    <source>
        <strain evidence="8">CBS 109.77</strain>
    </source>
</reference>
<feature type="transmembrane region" description="Helical" evidence="6">
    <location>
        <begin position="46"/>
        <end position="67"/>
    </location>
</feature>
<dbReference type="AlphaFoldDB" id="A0A6A6WZP4"/>
<dbReference type="Pfam" id="PF20684">
    <property type="entry name" value="Fung_rhodopsin"/>
    <property type="match status" value="1"/>
</dbReference>
<evidence type="ECO:0000256" key="1">
    <source>
        <dbReference type="ARBA" id="ARBA00004141"/>
    </source>
</evidence>
<comment type="subcellular location">
    <subcellularLocation>
        <location evidence="1">Membrane</location>
        <topology evidence="1">Multi-pass membrane protein</topology>
    </subcellularLocation>
</comment>
<feature type="transmembrane region" description="Helical" evidence="6">
    <location>
        <begin position="79"/>
        <end position="101"/>
    </location>
</feature>
<dbReference type="GO" id="GO:0016020">
    <property type="term" value="C:membrane"/>
    <property type="evidence" value="ECO:0007669"/>
    <property type="project" value="UniProtKB-SubCell"/>
</dbReference>
<keyword evidence="9" id="KW-1185">Reference proteome</keyword>
<dbReference type="PANTHER" id="PTHR33048">
    <property type="entry name" value="PTH11-LIKE INTEGRAL MEMBRANE PROTEIN (AFU_ORTHOLOGUE AFUA_5G11245)"/>
    <property type="match status" value="1"/>
</dbReference>
<evidence type="ECO:0000313" key="8">
    <source>
        <dbReference type="EMBL" id="KAF2789700.1"/>
    </source>
</evidence>
<evidence type="ECO:0000256" key="5">
    <source>
        <dbReference type="ARBA" id="ARBA00038359"/>
    </source>
</evidence>
<feature type="transmembrane region" description="Helical" evidence="6">
    <location>
        <begin position="201"/>
        <end position="223"/>
    </location>
</feature>
<feature type="transmembrane region" description="Helical" evidence="6">
    <location>
        <begin position="161"/>
        <end position="181"/>
    </location>
</feature>
<evidence type="ECO:0000256" key="6">
    <source>
        <dbReference type="SAM" id="Phobius"/>
    </source>
</evidence>
<evidence type="ECO:0000256" key="3">
    <source>
        <dbReference type="ARBA" id="ARBA00022989"/>
    </source>
</evidence>
<gene>
    <name evidence="8" type="ORF">K505DRAFT_252740</name>
</gene>
<accession>A0A6A6WZP4</accession>
<feature type="transmembrane region" description="Helical" evidence="6">
    <location>
        <begin position="127"/>
        <end position="149"/>
    </location>
</feature>
<evidence type="ECO:0000256" key="4">
    <source>
        <dbReference type="ARBA" id="ARBA00023136"/>
    </source>
</evidence>
<name>A0A6A6WZP4_9PLEO</name>
<dbReference type="Proteomes" id="UP000799757">
    <property type="component" value="Unassembled WGS sequence"/>
</dbReference>
<evidence type="ECO:0000313" key="9">
    <source>
        <dbReference type="Proteomes" id="UP000799757"/>
    </source>
</evidence>
<feature type="domain" description="Rhodopsin" evidence="7">
    <location>
        <begin position="5"/>
        <end position="223"/>
    </location>
</feature>
<keyword evidence="4 6" id="KW-0472">Membrane</keyword>